<feature type="transmembrane region" description="Helical" evidence="2">
    <location>
        <begin position="205"/>
        <end position="225"/>
    </location>
</feature>
<dbReference type="EMBL" id="BIFH01000016">
    <property type="protein sequence ID" value="GCD94583.1"/>
    <property type="molecule type" value="Genomic_DNA"/>
</dbReference>
<name>A0A401YJ08_9ACTN</name>
<gene>
    <name evidence="3" type="ORF">EHYA_02252</name>
</gene>
<feature type="transmembrane region" description="Helical" evidence="2">
    <location>
        <begin position="12"/>
        <end position="29"/>
    </location>
</feature>
<evidence type="ECO:0000313" key="3">
    <source>
        <dbReference type="EMBL" id="GCD94583.1"/>
    </source>
</evidence>
<feature type="transmembrane region" description="Helical" evidence="2">
    <location>
        <begin position="35"/>
        <end position="54"/>
    </location>
</feature>
<feature type="transmembrane region" description="Helical" evidence="2">
    <location>
        <begin position="61"/>
        <end position="82"/>
    </location>
</feature>
<comment type="caution">
    <text evidence="3">The sequence shown here is derived from an EMBL/GenBank/DDBJ whole genome shotgun (WGS) entry which is preliminary data.</text>
</comment>
<evidence type="ECO:0000313" key="4">
    <source>
        <dbReference type="Proteomes" id="UP000286931"/>
    </source>
</evidence>
<protein>
    <recommendedName>
        <fullName evidence="5">Integral membrane protein</fullName>
    </recommendedName>
</protein>
<accession>A0A401YJ08</accession>
<reference evidence="3 4" key="1">
    <citation type="submission" date="2018-12" db="EMBL/GenBank/DDBJ databases">
        <title>Draft genome sequence of Embleya hyalina NBRC 13850T.</title>
        <authorList>
            <person name="Komaki H."/>
            <person name="Hosoyama A."/>
            <person name="Kimura A."/>
            <person name="Ichikawa N."/>
            <person name="Tamura T."/>
        </authorList>
    </citation>
    <scope>NUCLEOTIDE SEQUENCE [LARGE SCALE GENOMIC DNA]</scope>
    <source>
        <strain evidence="3 4">NBRC 13850</strain>
    </source>
</reference>
<evidence type="ECO:0000256" key="2">
    <source>
        <dbReference type="SAM" id="Phobius"/>
    </source>
</evidence>
<keyword evidence="2" id="KW-0812">Transmembrane</keyword>
<keyword evidence="2" id="KW-0472">Membrane</keyword>
<evidence type="ECO:0000256" key="1">
    <source>
        <dbReference type="SAM" id="MobiDB-lite"/>
    </source>
</evidence>
<proteinExistence type="predicted"/>
<keyword evidence="4" id="KW-1185">Reference proteome</keyword>
<sequence length="265" mass="27301">MPARSVLRAVRAAMFAVVCVLLALFGHTLMSDAPVHWVAPVGAGVGIGVLAWAVADRERGLGAITAAVLAAQAGLHTLFTLARQPVPEPTGAARFRSQWLQVLLCNDDRPGDAPTHSVAELLTRMRLDPDLARQSPAAAGFGGPASGSGGHHTASAGSGMGGMNHDGALMSVLGHGGTGMFAAHVLAALGCGLWLRHGEKAVFRLLRLLATMAGTVVLALVGAWTSPIAAGRPAMPRASRRRVRAVPKWVSRPLPGRGPPAALYA</sequence>
<dbReference type="Proteomes" id="UP000286931">
    <property type="component" value="Unassembled WGS sequence"/>
</dbReference>
<keyword evidence="2" id="KW-1133">Transmembrane helix</keyword>
<feature type="compositionally biased region" description="Gly residues" evidence="1">
    <location>
        <begin position="140"/>
        <end position="150"/>
    </location>
</feature>
<organism evidence="3 4">
    <name type="scientific">Embleya hyalina</name>
    <dbReference type="NCBI Taxonomy" id="516124"/>
    <lineage>
        <taxon>Bacteria</taxon>
        <taxon>Bacillati</taxon>
        <taxon>Actinomycetota</taxon>
        <taxon>Actinomycetes</taxon>
        <taxon>Kitasatosporales</taxon>
        <taxon>Streptomycetaceae</taxon>
        <taxon>Embleya</taxon>
    </lineage>
</organism>
<feature type="region of interest" description="Disordered" evidence="1">
    <location>
        <begin position="135"/>
        <end position="158"/>
    </location>
</feature>
<dbReference type="AlphaFoldDB" id="A0A401YJ08"/>
<evidence type="ECO:0008006" key="5">
    <source>
        <dbReference type="Google" id="ProtNLM"/>
    </source>
</evidence>
<feature type="transmembrane region" description="Helical" evidence="2">
    <location>
        <begin position="168"/>
        <end position="193"/>
    </location>
</feature>